<gene>
    <name evidence="2" type="ORF">DT376_39540</name>
</gene>
<evidence type="ECO:0000313" key="3">
    <source>
        <dbReference type="Proteomes" id="UP000253594"/>
    </source>
</evidence>
<comment type="caution">
    <text evidence="2">The sequence shown here is derived from an EMBL/GenBank/DDBJ whole genome shotgun (WGS) entry which is preliminary data.</text>
</comment>
<proteinExistence type="predicted"/>
<organism evidence="2 3">
    <name type="scientific">Pseudomonas aeruginosa</name>
    <dbReference type="NCBI Taxonomy" id="287"/>
    <lineage>
        <taxon>Bacteria</taxon>
        <taxon>Pseudomonadati</taxon>
        <taxon>Pseudomonadota</taxon>
        <taxon>Gammaproteobacteria</taxon>
        <taxon>Pseudomonadales</taxon>
        <taxon>Pseudomonadaceae</taxon>
        <taxon>Pseudomonas</taxon>
    </lineage>
</organism>
<name>A0A367LWC7_PSEAI</name>
<protein>
    <submittedName>
        <fullName evidence="2">Uncharacterized protein</fullName>
    </submittedName>
</protein>
<feature type="compositionally biased region" description="Basic residues" evidence="1">
    <location>
        <begin position="12"/>
        <end position="23"/>
    </location>
</feature>
<evidence type="ECO:0000256" key="1">
    <source>
        <dbReference type="SAM" id="MobiDB-lite"/>
    </source>
</evidence>
<reference evidence="2 3" key="1">
    <citation type="submission" date="2018-07" db="EMBL/GenBank/DDBJ databases">
        <title>Mechanisms of high-level aminoglycoside resistance among Gram-negative pathogens in Brazil.</title>
        <authorList>
            <person name="Ballaben A.S."/>
            <person name="Darini A.L.C."/>
            <person name="Doi Y."/>
        </authorList>
    </citation>
    <scope>NUCLEOTIDE SEQUENCE [LARGE SCALE GENOMIC DNA]</scope>
    <source>
        <strain evidence="2 3">B2-305</strain>
    </source>
</reference>
<sequence length="89" mass="10493">MHSAFSLIRTGGGHHRRKRRRQRPQIFNRHDRNRAGSCRHPRAFLDWPFSTGNRSNACRHTHPSPGPGRACRHRCRCHPGRGYALRHRR</sequence>
<accession>A0A367LWC7</accession>
<evidence type="ECO:0000313" key="2">
    <source>
        <dbReference type="EMBL" id="RCI69516.1"/>
    </source>
</evidence>
<dbReference type="Proteomes" id="UP000253594">
    <property type="component" value="Unassembled WGS sequence"/>
</dbReference>
<feature type="region of interest" description="Disordered" evidence="1">
    <location>
        <begin position="1"/>
        <end position="36"/>
    </location>
</feature>
<dbReference type="EMBL" id="QORE01002998">
    <property type="protein sequence ID" value="RCI69516.1"/>
    <property type="molecule type" value="Genomic_DNA"/>
</dbReference>
<dbReference type="AlphaFoldDB" id="A0A367LWC7"/>
<feature type="non-terminal residue" evidence="2">
    <location>
        <position position="89"/>
    </location>
</feature>